<sequence>MPVAYSKVYLQSAGMFLPGAPVDNAGMDAFVAPLNRISERIKRRILAENGIQTRHYAIDGEGQTVFSNARMAAGAIEETLALAGKKLSDIGFLSSGSSGGDALMPGFASMIQGEMAAPPMETLSVHGVCAASVGAMQAAAMAVESGAHALALSVASEMPSRLFKRSRFAAQGYDTDFDAHFLRWMLSDGAGAVLLGGPKALPQANGLRLKLRWTHQRSFAGDYPVCMQLGMTADRGKSHLDFPAWSDAEAAGALALRQDIRLLPHLFDVCIHEYAALAHQGWVPERGIDHFLCHYSSERFIPVVDELLGKAQLSIPRERWWSNLAWRGNTGAASIFIMLSEFLQKQGQHLKAGDTVLCFIPESGRFTAGYMLWEVELDTHTQKAIDVNFPQKSVQTPAQADDALPDVSGIAAPHDPATAPAQLAPLLTELASIWQDYRSNVWRTPLLQRMRTRRLQITDYLRWMSHWIPQVREGSLWMREGAASLTGDYATLASLIDLHAGEEQNDFKILHSDYLKAGGTETDINRLRRNPGGEALNAYLHSLAATPNPVGLLGAIYIIEGTGQRIVPSLLPLLRQSLPLPPDAFRFLEYHGANDENHLERWLLAVQMALELDSEGTAQQAILQTARNTAAMYLMQFQHVLTER</sequence>
<dbReference type="GO" id="GO:0016746">
    <property type="term" value="F:acyltransferase activity"/>
    <property type="evidence" value="ECO:0007669"/>
    <property type="project" value="UniProtKB-KW"/>
</dbReference>
<dbReference type="Gene3D" id="1.20.910.10">
    <property type="entry name" value="Heme oxygenase-like"/>
    <property type="match status" value="1"/>
</dbReference>
<reference evidence="4 5" key="1">
    <citation type="journal article" date="2014" name="Genome Announc.">
        <title>Complete Genome Sequence of Polychlorinated Biphenyl Degrader Comamonas testosteroni TK102 (NBRC 109938).</title>
        <authorList>
            <person name="Fukuda K."/>
            <person name="Hosoyama A."/>
            <person name="Tsuchikane K."/>
            <person name="Ohji S."/>
            <person name="Yamazoe A."/>
            <person name="Fujita N."/>
            <person name="Shintani M."/>
            <person name="Kimbara K."/>
        </authorList>
    </citation>
    <scope>NUCLEOTIDE SEQUENCE [LARGE SCALE GENOMIC DNA]</scope>
    <source>
        <strain evidence="4">TK102</strain>
    </source>
</reference>
<dbReference type="GO" id="GO:0044550">
    <property type="term" value="P:secondary metabolite biosynthetic process"/>
    <property type="evidence" value="ECO:0007669"/>
    <property type="project" value="TreeGrafter"/>
</dbReference>
<dbReference type="EMBL" id="CP006704">
    <property type="protein sequence ID" value="AIJ48803.1"/>
    <property type="molecule type" value="Genomic_DNA"/>
</dbReference>
<dbReference type="Proteomes" id="UP000028782">
    <property type="component" value="Chromosome"/>
</dbReference>
<evidence type="ECO:0000256" key="1">
    <source>
        <dbReference type="ARBA" id="ARBA00022679"/>
    </source>
</evidence>
<dbReference type="PANTHER" id="PTHR34069">
    <property type="entry name" value="3-OXOACYL-[ACYL-CARRIER-PROTEIN] SYNTHASE 3"/>
    <property type="match status" value="1"/>
</dbReference>
<dbReference type="RefSeq" id="WP_043374937.1">
    <property type="nucleotide sequence ID" value="NZ_CP006704.1"/>
</dbReference>
<dbReference type="KEGG" id="ctes:O987_23610"/>
<dbReference type="AlphaFoldDB" id="A0A076PSV7"/>
<feature type="domain" description="Beta-ketoacyl-[acyl-carrier-protein] synthase III C-terminal" evidence="3">
    <location>
        <begin position="286"/>
        <end position="358"/>
    </location>
</feature>
<evidence type="ECO:0000256" key="2">
    <source>
        <dbReference type="ARBA" id="ARBA00023315"/>
    </source>
</evidence>
<dbReference type="CDD" id="cd00827">
    <property type="entry name" value="init_cond_enzymes"/>
    <property type="match status" value="1"/>
</dbReference>
<evidence type="ECO:0000313" key="5">
    <source>
        <dbReference type="Proteomes" id="UP000028782"/>
    </source>
</evidence>
<protein>
    <submittedName>
        <fullName evidence="4">3-oxoacyl-ACP synthase</fullName>
    </submittedName>
</protein>
<name>A0A076PSV7_COMTE</name>
<organism evidence="4 5">
    <name type="scientific">Comamonas testosteroni TK102</name>
    <dbReference type="NCBI Taxonomy" id="1392005"/>
    <lineage>
        <taxon>Bacteria</taxon>
        <taxon>Pseudomonadati</taxon>
        <taxon>Pseudomonadota</taxon>
        <taxon>Betaproteobacteria</taxon>
        <taxon>Burkholderiales</taxon>
        <taxon>Comamonadaceae</taxon>
        <taxon>Comamonas</taxon>
    </lineage>
</organism>
<dbReference type="InterPro" id="IPR016039">
    <property type="entry name" value="Thiolase-like"/>
</dbReference>
<keyword evidence="1" id="KW-0808">Transferase</keyword>
<dbReference type="InterPro" id="IPR013747">
    <property type="entry name" value="ACP_syn_III_C"/>
</dbReference>
<proteinExistence type="predicted"/>
<dbReference type="InterPro" id="IPR016084">
    <property type="entry name" value="Haem_Oase-like_multi-hlx"/>
</dbReference>
<dbReference type="Pfam" id="PF08541">
    <property type="entry name" value="ACP_syn_III_C"/>
    <property type="match status" value="1"/>
</dbReference>
<evidence type="ECO:0000313" key="4">
    <source>
        <dbReference type="EMBL" id="AIJ48803.1"/>
    </source>
</evidence>
<dbReference type="Pfam" id="PF14518">
    <property type="entry name" value="Haem_oxygenas_2"/>
    <property type="match status" value="1"/>
</dbReference>
<gene>
    <name evidence="4" type="ORF">O987_23610</name>
</gene>
<dbReference type="SUPFAM" id="SSF53901">
    <property type="entry name" value="Thiolase-like"/>
    <property type="match status" value="2"/>
</dbReference>
<dbReference type="Gene3D" id="3.40.47.10">
    <property type="match status" value="2"/>
</dbReference>
<evidence type="ECO:0000259" key="3">
    <source>
        <dbReference type="Pfam" id="PF08541"/>
    </source>
</evidence>
<dbReference type="PANTHER" id="PTHR34069:SF2">
    <property type="entry name" value="BETA-KETOACYL-[ACYL-CARRIER-PROTEIN] SYNTHASE III"/>
    <property type="match status" value="1"/>
</dbReference>
<dbReference type="SUPFAM" id="SSF48613">
    <property type="entry name" value="Heme oxygenase-like"/>
    <property type="match status" value="1"/>
</dbReference>
<keyword evidence="2" id="KW-0012">Acyltransferase</keyword>
<accession>A0A076PSV7</accession>
<dbReference type="HOGENOM" id="CLU_431940_0_0_4"/>